<dbReference type="GO" id="GO:0043495">
    <property type="term" value="F:protein-membrane adaptor activity"/>
    <property type="evidence" value="ECO:0007669"/>
    <property type="project" value="TreeGrafter"/>
</dbReference>
<feature type="region of interest" description="Disordered" evidence="12">
    <location>
        <begin position="1314"/>
        <end position="1336"/>
    </location>
</feature>
<feature type="domain" description="Chorein N-terminal" evidence="13">
    <location>
        <begin position="1"/>
        <end position="96"/>
    </location>
</feature>
<evidence type="ECO:0000256" key="9">
    <source>
        <dbReference type="ARBA" id="ARBA00023136"/>
    </source>
</evidence>
<evidence type="ECO:0000259" key="13">
    <source>
        <dbReference type="Pfam" id="PF12624"/>
    </source>
</evidence>
<dbReference type="GO" id="GO:0061908">
    <property type="term" value="C:phagophore"/>
    <property type="evidence" value="ECO:0007669"/>
    <property type="project" value="TreeGrafter"/>
</dbReference>
<evidence type="ECO:0000313" key="15">
    <source>
        <dbReference type="Proteomes" id="UP000324629"/>
    </source>
</evidence>
<feature type="region of interest" description="Disordered" evidence="12">
    <location>
        <begin position="508"/>
        <end position="527"/>
    </location>
</feature>
<keyword evidence="7" id="KW-0072">Autophagy</keyword>
<dbReference type="GO" id="GO:0000422">
    <property type="term" value="P:autophagy of mitochondrion"/>
    <property type="evidence" value="ECO:0007669"/>
    <property type="project" value="TreeGrafter"/>
</dbReference>
<evidence type="ECO:0000256" key="12">
    <source>
        <dbReference type="SAM" id="MobiDB-lite"/>
    </source>
</evidence>
<accession>A0A5J4NNJ1</accession>
<dbReference type="EMBL" id="QNGE01001687">
    <property type="protein sequence ID" value="KAA3677044.1"/>
    <property type="molecule type" value="Genomic_DNA"/>
</dbReference>
<evidence type="ECO:0000256" key="8">
    <source>
        <dbReference type="ARBA" id="ARBA00023055"/>
    </source>
</evidence>
<feature type="region of interest" description="Disordered" evidence="12">
    <location>
        <begin position="120"/>
        <end position="142"/>
    </location>
</feature>
<feature type="compositionally biased region" description="Low complexity" evidence="12">
    <location>
        <begin position="128"/>
        <end position="142"/>
    </location>
</feature>
<evidence type="ECO:0000256" key="11">
    <source>
        <dbReference type="ARBA" id="ARBA00024615"/>
    </source>
</evidence>
<dbReference type="GO" id="GO:0061709">
    <property type="term" value="P:reticulophagy"/>
    <property type="evidence" value="ECO:0007669"/>
    <property type="project" value="TreeGrafter"/>
</dbReference>
<keyword evidence="6" id="KW-0256">Endoplasmic reticulum</keyword>
<dbReference type="GO" id="GO:0005789">
    <property type="term" value="C:endoplasmic reticulum membrane"/>
    <property type="evidence" value="ECO:0007669"/>
    <property type="project" value="UniProtKB-SubCell"/>
</dbReference>
<evidence type="ECO:0000256" key="10">
    <source>
        <dbReference type="ARBA" id="ARBA00024479"/>
    </source>
</evidence>
<dbReference type="GO" id="GO:0034727">
    <property type="term" value="P:piecemeal microautophagy of the nucleus"/>
    <property type="evidence" value="ECO:0007669"/>
    <property type="project" value="TreeGrafter"/>
</dbReference>
<sequence length="2890" mass="322673">MLRKVLSGLIEGVIGSYVEDVNSEKLSIGLLNGNLSLSQLQLKRDTLHRLFDIPLVLEKGTVGRISVRIPYTHLWSQPWQLCIEDVELIAYPSAQDINVHLESSLAGSSDATIAGKGFANDTRYDTQPSAPSTSAPSNVTSSATPYVDPKVYLAEMEEKWWQDNHAEYKLIQIDNLRITWCGSSPNSLYALKTEDDTTLSVQKPVLYVLSPSCLTGHLCRRCTQSSLLRAPAPMQSRLMQIEFNASLGDLKLQLSREFCKATVQLSEFATQEHQLMERFRRRPKCPIFGNITKWWQYAAGEIRPQLRPFFHSTLRAISLATLAAEAKSNVFYVKAYTTYLVRGLTKAKSSSTDAADLTDNSSFLEAVTNDQSVMQKDNENDVFRRKADEDWPVGRIATLRLVAMRQAASKLHRFIERLPTFENGARASCLSNGHTLAVNGELPPRSAMNFSDSPVKDIPPINTEAKQPTQSPSPSSSTMSWYAWWRYSSLLGIRSLWYGPESEVSQSNEAVELPSSSSGSPGDSRPTVKDAVFELLDELAVSSDRWDIPSPVNGGSSGTDLVAFSLVCRVDGFTVRLAEDLADVSTQDHTHPAFLSVSGQRMTFTLDAEPCHRALRFAANVESFTVRDERHQLDKSPTDDAHHISARPTFPFVIFPRITSPKAMAGPPSSGSQLPIEADGKPAANGLFWLIYDVLPPGAEFDYSLEIKTDPLYVVYQPELIRSVSAFVQAVVSVVSPTLESSARQQYEVIKERTQANIRAMLDEPGVHSVQREFASKPLSARKPSRRWRLRLDISAPRLLLPDRLIDYDIDPLSGVRQSHFPLIGLLCDFGHMKVNNWPELDGSEESLLKNTLVSTDNAYSRSDQRDDDELFLTPCGTPTSLSDVDDECDDLRTVNEINRNQFAPNTPVQLKTVLYESYTIHLENLHVLVGELNTLEKLGLWTNPVEERTEIFEVQDVRPEPAREAVSSDLFKFSRTNSRLMSQLCLVDRFNLRLFVSRRITPSYELIKFNCVASQNEIANYPPSLWFTVEQERCVLQLSDVKIDKLLKCLNAHDGDASGTVEPGSDRSDTRKALIARPSLRRSTSCRHAEFSAPKSSNSHPLSNLNFSSQKKRLIATFNVKELIVQLENKGYPVAECRLENAGGTWIRLAGQGAGYQGRIRVSGFSIADAMANLGGDYDLVVASHQRIRLNSVGHLEVLSSEQKPSFPLHDPIFSRLRSCSKPTNDLQPPDGHAAPLLHFNEEATGSDLLRIYFDWMPSMEDTTVQSPGVHYRQLTGIRTLRIHLDRLDVVFNPNTLREISDCLQYLSPLIRPSSGGSKSSSRLDEQPSSRARDVHPSSIITNHFELTLDQLCVLIIRVVCLSSLTCTQADMRSDGVDKVQRADRVVMATLNGLQWLSESANGPVSVDVHFGWEPFLKRVKNQSEQWHLEINGTFTEPTYVHSDETIAELIGWVRSLLIQADLAVEDHGTISHTHSLWPDLLSRANFHLSIRDPIVVFPMDDDLPRSSSHAVIAHFREIFISTVCCAPRSGDPRIHIGLQSAELNTVDLDRFQPPTSVIKTHSVYRYATLWSLESDQKIIDSIISPTSVSIWLSFAFEVNTQLPRWLSSLSELSPMCLISECEFSSHTLQSNDRLETTLESSTVPWSLIEIDVSDLLQIRLTSRVCNQLSRVANILVTRFSQLTSPQSDWTPTKSDRMKMEKMEIDSSQIGNSPSVGLRVHLTALILDMMADLDMYPVPLSSLQLHDIILQVADSRGSKTSGDLTVSSARLLDQLPLEHDKLQRIPATPSALLSVGSSMGLTTTEAPSAIRRTNSCPNLPGATGSGSCEQHHQHSPFLNSITLRLRGVSLDQLAESDRCTRGCRRISEATDNVAARAQFVLLDHERSADLPEQFSKIRQFVLLDCGQLTCRLIPQCWVLLLDFVKFIRFTSTPADPMDSAPVQSTHTDAIACGDSSLIFLMCVDVFQLTLVNCSSRTFDRESMTPCDLAELHASSLKLRVLNYLDQIANHLTGDRQFTPDNFKGPYYSVLCEVSDLMINAKPIQEAMLYEQRLFPRSPESYTAPSMSFQFICSRLGGREFPDEYDAYLWLRLEPTVYTHTQSFLTDVIDSLNAFLQNQDLISRARQSTEGLKVLTSAPLPFRLLLDVVAYEPRMIVPDIIFDCLKHLNVCVEPIGSRYSFGQGHTIMQNNRFKTFPDAADRCLQLRNYLVHPVRRPDGVHVTLFNPVTSVCFQLERNLSNYRSHHAPDWRLVAPLDSIHVKLTKYIYQVIRGLLSYNFGDGGDTAAQLPDRGAISVHRLFNRSKMPFTFTHQPAYYPMKAAIQTSVTGIPWIVASFESHLRNMTFTFFPETEMNSAHEPHTEFRLTRGYFSHVQLSNHCSRTELLSCDLQMFTSQLLTVLQSMASPQPNHIPIILYTPGASVNDDLFSNHPRDKPEVCRFMFQFNSAPYSATISLYACAMSIQYDHRALTHVTDLLTAPAIGSQSENLSNTSVKFPLNYQMCLENSKIVLMEHLHHPSSNTITVQMTLREDQLLLEDQIPSFTRLVIEVVRTGSSLQHSIVLRSGLTVTNDLPDGHQLLVGLQLAPPRAVDTPTSSPDVEDVWSTHLASDQSVQHIPLLLVESGRTASVPLNLVAASSTGLGLLCFRPTLIPRSSRLSVAAVYRQPDGPRYTSYDWAAVCLPDTLLTEDSSTAESSFRRGDSASSVAQPIELSKSDAIKYMDWTRLKLPGELIEANLICRTASSQVGLISATLDSGNNISRTGDSKPVFTGSHGVIGLPVTAIPHRTHRSRSLPPPQYNMGLVIVRDQFPPDPLWIGLPDRSTDRLHPKCLPGHHVTVGPLIRITNLLPCELNYFFEGTAVTGTLRASEDACVHEVSLFVYRNILALLT</sequence>
<feature type="compositionally biased region" description="Low complexity" evidence="12">
    <location>
        <begin position="514"/>
        <end position="524"/>
    </location>
</feature>
<gene>
    <name evidence="14" type="ORF">DEA37_0011288</name>
</gene>
<evidence type="ECO:0000256" key="5">
    <source>
        <dbReference type="ARBA" id="ARBA00022448"/>
    </source>
</evidence>
<comment type="caution">
    <text evidence="14">The sequence shown here is derived from an EMBL/GenBank/DDBJ whole genome shotgun (WGS) entry which is preliminary data.</text>
</comment>
<feature type="region of interest" description="Disordered" evidence="12">
    <location>
        <begin position="443"/>
        <end position="478"/>
    </location>
</feature>
<evidence type="ECO:0000256" key="3">
    <source>
        <dbReference type="ARBA" id="ARBA00009714"/>
    </source>
</evidence>
<evidence type="ECO:0000256" key="2">
    <source>
        <dbReference type="ARBA" id="ARBA00004623"/>
    </source>
</evidence>
<evidence type="ECO:0000256" key="1">
    <source>
        <dbReference type="ARBA" id="ARBA00004406"/>
    </source>
</evidence>
<dbReference type="PANTHER" id="PTHR13190:SF1">
    <property type="entry name" value="AUTOPHAGY-RELATED 2, ISOFORM A"/>
    <property type="match status" value="1"/>
</dbReference>
<keyword evidence="8" id="KW-0445">Lipid transport</keyword>
<proteinExistence type="inferred from homology"/>
<keyword evidence="5" id="KW-0813">Transport</keyword>
<dbReference type="GO" id="GO:0032266">
    <property type="term" value="F:phosphatidylinositol-3-phosphate binding"/>
    <property type="evidence" value="ECO:0007669"/>
    <property type="project" value="TreeGrafter"/>
</dbReference>
<feature type="compositionally biased region" description="Basic and acidic residues" evidence="12">
    <location>
        <begin position="1323"/>
        <end position="1336"/>
    </location>
</feature>
<dbReference type="Pfam" id="PF12624">
    <property type="entry name" value="VPS13_N"/>
    <property type="match status" value="1"/>
</dbReference>
<dbReference type="GO" id="GO:0061723">
    <property type="term" value="P:glycophagy"/>
    <property type="evidence" value="ECO:0007669"/>
    <property type="project" value="TreeGrafter"/>
</dbReference>
<feature type="compositionally biased region" description="Low complexity" evidence="12">
    <location>
        <begin position="467"/>
        <end position="478"/>
    </location>
</feature>
<protein>
    <recommendedName>
        <fullName evidence="4">Autophagy-related protein 2</fullName>
    </recommendedName>
</protein>
<evidence type="ECO:0000313" key="14">
    <source>
        <dbReference type="EMBL" id="KAA3677044.1"/>
    </source>
</evidence>
<keyword evidence="15" id="KW-1185">Reference proteome</keyword>
<comment type="similarity">
    <text evidence="3">Belongs to the ATG2 family.</text>
</comment>
<evidence type="ECO:0000256" key="7">
    <source>
        <dbReference type="ARBA" id="ARBA00023006"/>
    </source>
</evidence>
<comment type="catalytic activity">
    <reaction evidence="10">
        <text>a 1,2-diacyl-sn-glycero-3-phospho-L-serine(in) = a 1,2-diacyl-sn-glycero-3-phospho-L-serine(out)</text>
        <dbReference type="Rhea" id="RHEA:38663"/>
        <dbReference type="ChEBI" id="CHEBI:57262"/>
    </reaction>
</comment>
<dbReference type="InterPro" id="IPR026854">
    <property type="entry name" value="VPS13_N"/>
</dbReference>
<dbReference type="GO" id="GO:0006869">
    <property type="term" value="P:lipid transport"/>
    <property type="evidence" value="ECO:0007669"/>
    <property type="project" value="UniProtKB-KW"/>
</dbReference>
<dbReference type="GO" id="GO:0034045">
    <property type="term" value="C:phagophore assembly site membrane"/>
    <property type="evidence" value="ECO:0007669"/>
    <property type="project" value="UniProtKB-SubCell"/>
</dbReference>
<organism evidence="14 15">
    <name type="scientific">Paragonimus westermani</name>
    <dbReference type="NCBI Taxonomy" id="34504"/>
    <lineage>
        <taxon>Eukaryota</taxon>
        <taxon>Metazoa</taxon>
        <taxon>Spiralia</taxon>
        <taxon>Lophotrochozoa</taxon>
        <taxon>Platyhelminthes</taxon>
        <taxon>Trematoda</taxon>
        <taxon>Digenea</taxon>
        <taxon>Plagiorchiida</taxon>
        <taxon>Troglotremata</taxon>
        <taxon>Troglotrematidae</taxon>
        <taxon>Paragonimus</taxon>
    </lineage>
</organism>
<evidence type="ECO:0000256" key="6">
    <source>
        <dbReference type="ARBA" id="ARBA00022824"/>
    </source>
</evidence>
<reference evidence="14 15" key="1">
    <citation type="journal article" date="2019" name="Gigascience">
        <title>Whole-genome sequence of the oriental lung fluke Paragonimus westermani.</title>
        <authorList>
            <person name="Oey H."/>
            <person name="Zakrzewski M."/>
            <person name="Narain K."/>
            <person name="Devi K.R."/>
            <person name="Agatsuma T."/>
            <person name="Nawaratna S."/>
            <person name="Gobert G.N."/>
            <person name="Jones M.K."/>
            <person name="Ragan M.A."/>
            <person name="McManus D.P."/>
            <person name="Krause L."/>
        </authorList>
    </citation>
    <scope>NUCLEOTIDE SEQUENCE [LARGE SCALE GENOMIC DNA]</scope>
    <source>
        <strain evidence="14 15">IND2009</strain>
    </source>
</reference>
<comment type="catalytic activity">
    <reaction evidence="11">
        <text>a 1,2-diacyl-sn-glycero-3-phosphoethanolamine(in) = a 1,2-diacyl-sn-glycero-3-phosphoethanolamine(out)</text>
        <dbReference type="Rhea" id="RHEA:38895"/>
        <dbReference type="ChEBI" id="CHEBI:64612"/>
    </reaction>
</comment>
<dbReference type="Proteomes" id="UP000324629">
    <property type="component" value="Unassembled WGS sequence"/>
</dbReference>
<evidence type="ECO:0000256" key="4">
    <source>
        <dbReference type="ARBA" id="ARBA00018070"/>
    </source>
</evidence>
<dbReference type="InterPro" id="IPR026849">
    <property type="entry name" value="ATG2"/>
</dbReference>
<dbReference type="GO" id="GO:0000045">
    <property type="term" value="P:autophagosome assembly"/>
    <property type="evidence" value="ECO:0007669"/>
    <property type="project" value="TreeGrafter"/>
</dbReference>
<name>A0A5J4NNJ1_9TREM</name>
<comment type="subcellular location">
    <subcellularLocation>
        <location evidence="1">Endoplasmic reticulum membrane</location>
        <topology evidence="1">Peripheral membrane protein</topology>
    </subcellularLocation>
    <subcellularLocation>
        <location evidence="2">Preautophagosomal structure membrane</location>
        <topology evidence="2">Peripheral membrane protein</topology>
    </subcellularLocation>
</comment>
<dbReference type="PANTHER" id="PTHR13190">
    <property type="entry name" value="AUTOPHAGY-RELATED 2, ISOFORM A"/>
    <property type="match status" value="1"/>
</dbReference>
<keyword evidence="9" id="KW-0472">Membrane</keyword>